<dbReference type="InterPro" id="IPR029069">
    <property type="entry name" value="HotDog_dom_sf"/>
</dbReference>
<keyword evidence="2" id="KW-1185">Reference proteome</keyword>
<name>A0A849C171_9NOCA</name>
<gene>
    <name evidence="1" type="ORF">HLB23_21865</name>
</gene>
<accession>A0A849C171</accession>
<sequence length="148" mass="16378">MSAYPPLFFAGVRVANVADDWTSIRVVHRVRPWNRNHNGAAFGGTLFSMTDPFFGMMALGQLGNEYRIWNTTGAIEFLAAGRGIVTATMELGRDQVDEIRQATREGDKSITTHTAEIHDADGKLIARATQDLYVRQLQVNSSPPSRVN</sequence>
<dbReference type="Proteomes" id="UP000586827">
    <property type="component" value="Unassembled WGS sequence"/>
</dbReference>
<protein>
    <submittedName>
        <fullName evidence="1">DUF4442 domain-containing protein</fullName>
    </submittedName>
</protein>
<dbReference type="Pfam" id="PF14539">
    <property type="entry name" value="DUF4442"/>
    <property type="match status" value="1"/>
</dbReference>
<reference evidence="1 2" key="1">
    <citation type="submission" date="2020-05" db="EMBL/GenBank/DDBJ databases">
        <title>MicrobeNet Type strains.</title>
        <authorList>
            <person name="Nicholson A.C."/>
        </authorList>
    </citation>
    <scope>NUCLEOTIDE SEQUENCE [LARGE SCALE GENOMIC DNA]</scope>
    <source>
        <strain evidence="1 2">JCM 3224</strain>
    </source>
</reference>
<dbReference type="SUPFAM" id="SSF54637">
    <property type="entry name" value="Thioesterase/thiol ester dehydrase-isomerase"/>
    <property type="match status" value="1"/>
</dbReference>
<evidence type="ECO:0000313" key="1">
    <source>
        <dbReference type="EMBL" id="NNH72472.1"/>
    </source>
</evidence>
<dbReference type="InterPro" id="IPR027961">
    <property type="entry name" value="DUF4442"/>
</dbReference>
<dbReference type="CDD" id="cd03443">
    <property type="entry name" value="PaaI_thioesterase"/>
    <property type="match status" value="1"/>
</dbReference>
<comment type="caution">
    <text evidence="1">The sequence shown here is derived from an EMBL/GenBank/DDBJ whole genome shotgun (WGS) entry which is preliminary data.</text>
</comment>
<dbReference type="Gene3D" id="3.10.129.10">
    <property type="entry name" value="Hotdog Thioesterase"/>
    <property type="match status" value="1"/>
</dbReference>
<dbReference type="EMBL" id="JABELX010000007">
    <property type="protein sequence ID" value="NNH72472.1"/>
    <property type="molecule type" value="Genomic_DNA"/>
</dbReference>
<proteinExistence type="predicted"/>
<organism evidence="1 2">
    <name type="scientific">Nocardia uniformis</name>
    <dbReference type="NCBI Taxonomy" id="53432"/>
    <lineage>
        <taxon>Bacteria</taxon>
        <taxon>Bacillati</taxon>
        <taxon>Actinomycetota</taxon>
        <taxon>Actinomycetes</taxon>
        <taxon>Mycobacteriales</taxon>
        <taxon>Nocardiaceae</taxon>
        <taxon>Nocardia</taxon>
    </lineage>
</organism>
<dbReference type="AlphaFoldDB" id="A0A849C171"/>
<dbReference type="RefSeq" id="WP_169815023.1">
    <property type="nucleotide sequence ID" value="NZ_JABELX010000007.1"/>
</dbReference>
<evidence type="ECO:0000313" key="2">
    <source>
        <dbReference type="Proteomes" id="UP000586827"/>
    </source>
</evidence>